<dbReference type="CDD" id="cd14846">
    <property type="entry name" value="Peptidase_M15_like"/>
    <property type="match status" value="1"/>
</dbReference>
<dbReference type="Proteomes" id="UP000252770">
    <property type="component" value="Unassembled WGS sequence"/>
</dbReference>
<gene>
    <name evidence="3" type="ORF">DT076_17950</name>
</gene>
<dbReference type="SUPFAM" id="SSF55166">
    <property type="entry name" value="Hedgehog/DD-peptidase"/>
    <property type="match status" value="1"/>
</dbReference>
<comment type="caution">
    <text evidence="3">The sequence shown here is derived from an EMBL/GenBank/DDBJ whole genome shotgun (WGS) entry which is preliminary data.</text>
</comment>
<dbReference type="PANTHER" id="PTHR34385:SF1">
    <property type="entry name" value="PEPTIDOGLYCAN L-ALANYL-D-GLUTAMATE ENDOPEPTIDASE CWLK"/>
    <property type="match status" value="1"/>
</dbReference>
<dbReference type="Pfam" id="PF02557">
    <property type="entry name" value="VanY"/>
    <property type="match status" value="1"/>
</dbReference>
<dbReference type="InterPro" id="IPR052179">
    <property type="entry name" value="DD-CPase-like"/>
</dbReference>
<protein>
    <submittedName>
        <fullName evidence="3">Peptidase M15</fullName>
    </submittedName>
</protein>
<dbReference type="AlphaFoldDB" id="A0A367YQH9"/>
<dbReference type="InterPro" id="IPR003709">
    <property type="entry name" value="VanY-like_core_dom"/>
</dbReference>
<reference evidence="3 4" key="1">
    <citation type="submission" date="2018-07" db="EMBL/GenBank/DDBJ databases">
        <title>Desertimonas flava gen. nov. sp. nov.</title>
        <authorList>
            <person name="Liu S."/>
        </authorList>
    </citation>
    <scope>NUCLEOTIDE SEQUENCE [LARGE SCALE GENOMIC DNA]</scope>
    <source>
        <strain evidence="3 4">16Sb5-5</strain>
    </source>
</reference>
<dbReference type="EMBL" id="QOUI01000014">
    <property type="protein sequence ID" value="RCK68078.1"/>
    <property type="molecule type" value="Genomic_DNA"/>
</dbReference>
<proteinExistence type="predicted"/>
<dbReference type="GO" id="GO:0008233">
    <property type="term" value="F:peptidase activity"/>
    <property type="evidence" value="ECO:0007669"/>
    <property type="project" value="InterPro"/>
</dbReference>
<evidence type="ECO:0000313" key="4">
    <source>
        <dbReference type="Proteomes" id="UP000252770"/>
    </source>
</evidence>
<dbReference type="GO" id="GO:0006508">
    <property type="term" value="P:proteolysis"/>
    <property type="evidence" value="ECO:0007669"/>
    <property type="project" value="InterPro"/>
</dbReference>
<name>A0A367YQH9_9ACTN</name>
<dbReference type="PANTHER" id="PTHR34385">
    <property type="entry name" value="D-ALANYL-D-ALANINE CARBOXYPEPTIDASE"/>
    <property type="match status" value="1"/>
</dbReference>
<dbReference type="RefSeq" id="WP_114128081.1">
    <property type="nucleotide sequence ID" value="NZ_QOUI01000014.1"/>
</dbReference>
<evidence type="ECO:0000313" key="3">
    <source>
        <dbReference type="EMBL" id="RCK68078.1"/>
    </source>
</evidence>
<evidence type="ECO:0000259" key="2">
    <source>
        <dbReference type="Pfam" id="PF02557"/>
    </source>
</evidence>
<accession>A0A367YQH9</accession>
<feature type="domain" description="D-alanyl-D-alanine carboxypeptidase-like core" evidence="2">
    <location>
        <begin position="83"/>
        <end position="162"/>
    </location>
</feature>
<organism evidence="3 4">
    <name type="scientific">Desertihabitans brevis</name>
    <dbReference type="NCBI Taxonomy" id="2268447"/>
    <lineage>
        <taxon>Bacteria</taxon>
        <taxon>Bacillati</taxon>
        <taxon>Actinomycetota</taxon>
        <taxon>Actinomycetes</taxon>
        <taxon>Propionibacteriales</taxon>
        <taxon>Propionibacteriaceae</taxon>
        <taxon>Desertihabitans</taxon>
    </lineage>
</organism>
<evidence type="ECO:0000256" key="1">
    <source>
        <dbReference type="SAM" id="MobiDB-lite"/>
    </source>
</evidence>
<sequence length="210" mass="21940">MQTAPAPPLRRSRRGPRAASVALLLATVGLTLTLLHHSLTGWAPTTGAEAPPPAEVDGLVTSADGLLPDGVTVADDTLPGIARLDPELLAALRAAAADAAEDGVVLQVNSGWRSAEYQEQLLAEAVATYGSRAEAERWVATAGTSPHVSGDAVDIGPTDAAYWLGRHGADHGLCQVYGNEPWHFELRPEAVDDGCPPSFADPTEDPRMRG</sequence>
<keyword evidence="4" id="KW-1185">Reference proteome</keyword>
<feature type="region of interest" description="Disordered" evidence="1">
    <location>
        <begin position="189"/>
        <end position="210"/>
    </location>
</feature>
<dbReference type="Gene3D" id="3.30.1380.10">
    <property type="match status" value="1"/>
</dbReference>
<dbReference type="InterPro" id="IPR009045">
    <property type="entry name" value="Zn_M74/Hedgehog-like"/>
</dbReference>